<accession>A0A562LAW7</accession>
<reference evidence="2 3" key="1">
    <citation type="journal article" date="2015" name="Stand. Genomic Sci.">
        <title>Genomic Encyclopedia of Bacterial and Archaeal Type Strains, Phase III: the genomes of soil and plant-associated and newly described type strains.</title>
        <authorList>
            <person name="Whitman W.B."/>
            <person name="Woyke T."/>
            <person name="Klenk H.P."/>
            <person name="Zhou Y."/>
            <person name="Lilburn T.G."/>
            <person name="Beck B.J."/>
            <person name="De Vos P."/>
            <person name="Vandamme P."/>
            <person name="Eisen J.A."/>
            <person name="Garrity G."/>
            <person name="Hugenholtz P."/>
            <person name="Kyrpides N.C."/>
        </authorList>
    </citation>
    <scope>NUCLEOTIDE SEQUENCE [LARGE SCALE GENOMIC DNA]</scope>
    <source>
        <strain evidence="2 3">CGMCC 1.10821</strain>
    </source>
</reference>
<comment type="caution">
    <text evidence="2">The sequence shown here is derived from an EMBL/GenBank/DDBJ whole genome shotgun (WGS) entry which is preliminary data.</text>
</comment>
<sequence>MPRLLPWIALPIYLAIGTAAAVTPTIDGVAKPGEWAGARREKLVGGGEVWLLRAGNDLYVAVEGSGTGFPSLCVGDADRVEVLHASAALGTVAYQRGAKAWSRGPGFEWRVRDLPEPAPTLSTDRESFLKEQRWLANTSRTGAPFREFRIILDAGRRFLGVVFLSTNGMQAAYWPASVNDGCRDMDLLRGEAPHSVELTPSRWHDIE</sequence>
<dbReference type="EMBL" id="VLKN01000002">
    <property type="protein sequence ID" value="TWI04780.1"/>
    <property type="molecule type" value="Genomic_DNA"/>
</dbReference>
<evidence type="ECO:0000313" key="2">
    <source>
        <dbReference type="EMBL" id="TWI04780.1"/>
    </source>
</evidence>
<dbReference type="AlphaFoldDB" id="A0A562LAW7"/>
<protein>
    <submittedName>
        <fullName evidence="2">Uncharacterized protein</fullName>
    </submittedName>
</protein>
<dbReference type="OrthoDB" id="10006906at2"/>
<feature type="chain" id="PRO_5022072934" evidence="1">
    <location>
        <begin position="22"/>
        <end position="207"/>
    </location>
</feature>
<proteinExistence type="predicted"/>
<evidence type="ECO:0000313" key="3">
    <source>
        <dbReference type="Proteomes" id="UP000315167"/>
    </source>
</evidence>
<name>A0A562LAW7_9GAMM</name>
<keyword evidence="1" id="KW-0732">Signal</keyword>
<organism evidence="2 3">
    <name type="scientific">Luteimonas cucumeris</name>
    <dbReference type="NCBI Taxonomy" id="985012"/>
    <lineage>
        <taxon>Bacteria</taxon>
        <taxon>Pseudomonadati</taxon>
        <taxon>Pseudomonadota</taxon>
        <taxon>Gammaproteobacteria</taxon>
        <taxon>Lysobacterales</taxon>
        <taxon>Lysobacteraceae</taxon>
        <taxon>Luteimonas</taxon>
    </lineage>
</organism>
<feature type="signal peptide" evidence="1">
    <location>
        <begin position="1"/>
        <end position="21"/>
    </location>
</feature>
<keyword evidence="3" id="KW-1185">Reference proteome</keyword>
<dbReference type="Proteomes" id="UP000315167">
    <property type="component" value="Unassembled WGS sequence"/>
</dbReference>
<evidence type="ECO:0000256" key="1">
    <source>
        <dbReference type="SAM" id="SignalP"/>
    </source>
</evidence>
<gene>
    <name evidence="2" type="ORF">IP90_00918</name>
</gene>